<dbReference type="Proteomes" id="UP000663841">
    <property type="component" value="Unassembled WGS sequence"/>
</dbReference>
<reference evidence="3" key="1">
    <citation type="submission" date="2021-01" db="EMBL/GenBank/DDBJ databases">
        <authorList>
            <person name="Kaushik A."/>
        </authorList>
    </citation>
    <scope>NUCLEOTIDE SEQUENCE</scope>
    <source>
        <strain evidence="3">AG3-T5</strain>
    </source>
</reference>
<organism evidence="3 4">
    <name type="scientific">Rhizoctonia solani</name>
    <dbReference type="NCBI Taxonomy" id="456999"/>
    <lineage>
        <taxon>Eukaryota</taxon>
        <taxon>Fungi</taxon>
        <taxon>Dikarya</taxon>
        <taxon>Basidiomycota</taxon>
        <taxon>Agaricomycotina</taxon>
        <taxon>Agaricomycetes</taxon>
        <taxon>Cantharellales</taxon>
        <taxon>Ceratobasidiaceae</taxon>
        <taxon>Rhizoctonia</taxon>
    </lineage>
</organism>
<evidence type="ECO:0000313" key="3">
    <source>
        <dbReference type="EMBL" id="CAE6483971.1"/>
    </source>
</evidence>
<evidence type="ECO:0000256" key="2">
    <source>
        <dbReference type="SAM" id="MobiDB-lite"/>
    </source>
</evidence>
<keyword evidence="1" id="KW-0175">Coiled coil</keyword>
<dbReference type="AlphaFoldDB" id="A0A8H3CHZ7"/>
<comment type="caution">
    <text evidence="3">The sequence shown here is derived from an EMBL/GenBank/DDBJ whole genome shotgun (WGS) entry which is preliminary data.</text>
</comment>
<protein>
    <submittedName>
        <fullName evidence="3">Uncharacterized protein</fullName>
    </submittedName>
</protein>
<evidence type="ECO:0000256" key="1">
    <source>
        <dbReference type="SAM" id="Coils"/>
    </source>
</evidence>
<gene>
    <name evidence="3" type="ORF">RDB_LOCUS215638</name>
</gene>
<evidence type="ECO:0000313" key="4">
    <source>
        <dbReference type="Proteomes" id="UP000663841"/>
    </source>
</evidence>
<dbReference type="EMBL" id="CAJMWW010000676">
    <property type="protein sequence ID" value="CAE6483971.1"/>
    <property type="molecule type" value="Genomic_DNA"/>
</dbReference>
<name>A0A8H3CHZ7_9AGAM</name>
<feature type="coiled-coil region" evidence="1">
    <location>
        <begin position="60"/>
        <end position="90"/>
    </location>
</feature>
<proteinExistence type="predicted"/>
<accession>A0A8H3CHZ7</accession>
<sequence length="99" mass="10957">MTEATGTWSLGGLKDAFLGGSKDSASEQEKTQAVLNAALREETKLKEERGEATSGWRKMLADITKDKDDLDEQIKKLEQELVELKADEANDTWTEKASP</sequence>
<feature type="region of interest" description="Disordered" evidence="2">
    <location>
        <begin position="1"/>
        <end position="30"/>
    </location>
</feature>